<comment type="caution">
    <text evidence="5">The sequence shown here is derived from an EMBL/GenBank/DDBJ whole genome shotgun (WGS) entry which is preliminary data.</text>
</comment>
<dbReference type="SUPFAM" id="SSF48452">
    <property type="entry name" value="TPR-like"/>
    <property type="match status" value="1"/>
</dbReference>
<proteinExistence type="predicted"/>
<accession>A0AA39XS22</accession>
<feature type="domain" description="NB-ARC" evidence="3">
    <location>
        <begin position="287"/>
        <end position="429"/>
    </location>
</feature>
<feature type="coiled-coil region" evidence="1">
    <location>
        <begin position="926"/>
        <end position="953"/>
    </location>
</feature>
<dbReference type="InterPro" id="IPR011990">
    <property type="entry name" value="TPR-like_helical_dom_sf"/>
</dbReference>
<dbReference type="GO" id="GO:0043531">
    <property type="term" value="F:ADP binding"/>
    <property type="evidence" value="ECO:0007669"/>
    <property type="project" value="InterPro"/>
</dbReference>
<dbReference type="PRINTS" id="PR00364">
    <property type="entry name" value="DISEASERSIST"/>
</dbReference>
<dbReference type="AlphaFoldDB" id="A0AA39XS22"/>
<dbReference type="PANTHER" id="PTHR35205">
    <property type="entry name" value="NB-ARC AND TPR DOMAIN PROTEIN"/>
    <property type="match status" value="1"/>
</dbReference>
<dbReference type="Proteomes" id="UP001174936">
    <property type="component" value="Unassembled WGS sequence"/>
</dbReference>
<sequence length="970" mass="107823">MQSPTPAGRPALANRPAPAPQSPTSHIWQAALEKYYNELAKGGMSAATIDKDVWNIRTPDELLMQIQGLGNAQEPRSPAWAKTLSQLEPVITGLSDFAALTAWVMGMNGKVAAVLWGSLRLIVKYAQPVLPDVVGTLENLQRALPRLHKYEEELPMTKPLETALTELYSEIVVFCAYAITFFWSNPNVNPHRESWSGFNKKCSGVINNVRELSRKVDEAALIAKLPGQSSTVETAVAFDALQNLHIQDDADANLPCYTIPYGLNLRFFSRSDELRKLREYLDPTIVSTQLKAIGIHGLGGVGKSQLALQYANTSMDKYALIAWIPSENRIKMLQGLCELATKLGLVDGGAEDDARSVQLVRDWLNKVKRPYLLIFDNVDSVSLLDQIWPANSQARIILTTRSPAQASKRTATTLPLTPFSEESGMDVLQSLSGLNLTDGEERLAADGLCHRVGGLPLALAQLSDFIRDRGYSYGELLRLYDKSAEKLYAKLEAPMEYDHTVLTTWDISTENLSAEARSLQILLAFFDPDSVLERLISETKAEIQTTEHSFLLDEFEFGDAVVELNRTSMINRLSSSKSVSMHRLVQFAVLSRLAGPSRVVYFDLAVKILYFDFPNTWLDSGAHQGHSWSSWETCSAILPHVSRLMEVSEKYRIKSANPELWAELVFRTGAYLWEKEQPSVARSLFEFGLKADPSLPKPLAAQAHRLLGHVCLDLAQPRAALAAYSQALSLRETLEAPESPPIADILDSLACSNVEAGDAAAAASQLDRATAIHEAHDPSKMSRTLAIRAMQCLRAGNADSALDAISRCWQLQGMDQAQIEASRYPKHSGDIMLLARIYWRKGRRAEAKELVSRSMVMRKKTFGQAGGPRVADSLFTLARMLDETGDHILAARALRDVLEMCGDNAPEMRAHQARAFWFLAGVERKLNTDDGTVEELKTRAKEARRQIEEREWADEDSDEGFLRLVGWMLW</sequence>
<organism evidence="5 6">
    <name type="scientific">Cercophora newfieldiana</name>
    <dbReference type="NCBI Taxonomy" id="92897"/>
    <lineage>
        <taxon>Eukaryota</taxon>
        <taxon>Fungi</taxon>
        <taxon>Dikarya</taxon>
        <taxon>Ascomycota</taxon>
        <taxon>Pezizomycotina</taxon>
        <taxon>Sordariomycetes</taxon>
        <taxon>Sordariomycetidae</taxon>
        <taxon>Sordariales</taxon>
        <taxon>Lasiosphaeriaceae</taxon>
        <taxon>Cercophora</taxon>
    </lineage>
</organism>
<feature type="region of interest" description="Disordered" evidence="2">
    <location>
        <begin position="1"/>
        <end position="24"/>
    </location>
</feature>
<gene>
    <name evidence="5" type="ORF">B0T16DRAFT_360487</name>
</gene>
<dbReference type="SUPFAM" id="SSF52540">
    <property type="entry name" value="P-loop containing nucleoside triphosphate hydrolases"/>
    <property type="match status" value="1"/>
</dbReference>
<keyword evidence="1" id="KW-0175">Coiled coil</keyword>
<evidence type="ECO:0000259" key="4">
    <source>
        <dbReference type="Pfam" id="PF25000"/>
    </source>
</evidence>
<reference evidence="5" key="1">
    <citation type="submission" date="2023-06" db="EMBL/GenBank/DDBJ databases">
        <title>Genome-scale phylogeny and comparative genomics of the fungal order Sordariales.</title>
        <authorList>
            <consortium name="Lawrence Berkeley National Laboratory"/>
            <person name="Hensen N."/>
            <person name="Bonometti L."/>
            <person name="Westerberg I."/>
            <person name="Brannstrom I.O."/>
            <person name="Guillou S."/>
            <person name="Cros-Aarteil S."/>
            <person name="Calhoun S."/>
            <person name="Haridas S."/>
            <person name="Kuo A."/>
            <person name="Mondo S."/>
            <person name="Pangilinan J."/>
            <person name="Riley R."/>
            <person name="Labutti K."/>
            <person name="Andreopoulos B."/>
            <person name="Lipzen A."/>
            <person name="Chen C."/>
            <person name="Yanf M."/>
            <person name="Daum C."/>
            <person name="Ng V."/>
            <person name="Clum A."/>
            <person name="Steindorff A."/>
            <person name="Ohm R."/>
            <person name="Martin F."/>
            <person name="Silar P."/>
            <person name="Natvig D."/>
            <person name="Lalanne C."/>
            <person name="Gautier V."/>
            <person name="Ament-Velasquez S.L."/>
            <person name="Kruys A."/>
            <person name="Hutchinson M.I."/>
            <person name="Powell A.J."/>
            <person name="Barry K."/>
            <person name="Miller A.N."/>
            <person name="Grigoriev I.V."/>
            <person name="Debuchy R."/>
            <person name="Gladieux P."/>
            <person name="Thoren M.H."/>
            <person name="Johannesson H."/>
        </authorList>
    </citation>
    <scope>NUCLEOTIDE SEQUENCE</scope>
    <source>
        <strain evidence="5">SMH2532-1</strain>
    </source>
</reference>
<evidence type="ECO:0000256" key="2">
    <source>
        <dbReference type="SAM" id="MobiDB-lite"/>
    </source>
</evidence>
<evidence type="ECO:0000313" key="5">
    <source>
        <dbReference type="EMBL" id="KAK0639179.1"/>
    </source>
</evidence>
<evidence type="ECO:0000259" key="3">
    <source>
        <dbReference type="Pfam" id="PF00931"/>
    </source>
</evidence>
<evidence type="ECO:0000313" key="6">
    <source>
        <dbReference type="Proteomes" id="UP001174936"/>
    </source>
</evidence>
<dbReference type="InterPro" id="IPR002182">
    <property type="entry name" value="NB-ARC"/>
</dbReference>
<evidence type="ECO:0000256" key="1">
    <source>
        <dbReference type="SAM" id="Coils"/>
    </source>
</evidence>
<dbReference type="PANTHER" id="PTHR35205:SF1">
    <property type="entry name" value="ZU5 DOMAIN-CONTAINING PROTEIN"/>
    <property type="match status" value="1"/>
</dbReference>
<dbReference type="InterPro" id="IPR056681">
    <property type="entry name" value="DUF7779"/>
</dbReference>
<dbReference type="Gene3D" id="3.40.50.300">
    <property type="entry name" value="P-loop containing nucleotide triphosphate hydrolases"/>
    <property type="match status" value="1"/>
</dbReference>
<dbReference type="SMART" id="SM00028">
    <property type="entry name" value="TPR"/>
    <property type="match status" value="4"/>
</dbReference>
<feature type="domain" description="DUF7779" evidence="4">
    <location>
        <begin position="508"/>
        <end position="594"/>
    </location>
</feature>
<dbReference type="InterPro" id="IPR027417">
    <property type="entry name" value="P-loop_NTPase"/>
</dbReference>
<keyword evidence="6" id="KW-1185">Reference proteome</keyword>
<protein>
    <submittedName>
        <fullName evidence="5">Tpr repeat-containing protein</fullName>
    </submittedName>
</protein>
<dbReference type="EMBL" id="JAULSV010000007">
    <property type="protein sequence ID" value="KAK0639179.1"/>
    <property type="molecule type" value="Genomic_DNA"/>
</dbReference>
<dbReference type="Gene3D" id="1.25.40.10">
    <property type="entry name" value="Tetratricopeptide repeat domain"/>
    <property type="match status" value="2"/>
</dbReference>
<feature type="compositionally biased region" description="Low complexity" evidence="2">
    <location>
        <begin position="1"/>
        <end position="16"/>
    </location>
</feature>
<dbReference type="Pfam" id="PF25000">
    <property type="entry name" value="DUF7779"/>
    <property type="match status" value="1"/>
</dbReference>
<dbReference type="Pfam" id="PF00931">
    <property type="entry name" value="NB-ARC"/>
    <property type="match status" value="1"/>
</dbReference>
<name>A0AA39XS22_9PEZI</name>
<dbReference type="InterPro" id="IPR019734">
    <property type="entry name" value="TPR_rpt"/>
</dbReference>